<feature type="domain" description="Multidrug resistance protein MdtA-like beta-barrel" evidence="8">
    <location>
        <begin position="219"/>
        <end position="304"/>
    </location>
</feature>
<dbReference type="Pfam" id="PF25917">
    <property type="entry name" value="BSH_RND"/>
    <property type="match status" value="1"/>
</dbReference>
<keyword evidence="11" id="KW-1185">Reference proteome</keyword>
<reference evidence="10" key="1">
    <citation type="journal article" date="2014" name="Int. J. Syst. Evol. Microbiol.">
        <title>Complete genome sequence of Corynebacterium casei LMG S-19264T (=DSM 44701T), isolated from a smear-ripened cheese.</title>
        <authorList>
            <consortium name="US DOE Joint Genome Institute (JGI-PGF)"/>
            <person name="Walter F."/>
            <person name="Albersmeier A."/>
            <person name="Kalinowski J."/>
            <person name="Ruckert C."/>
        </authorList>
    </citation>
    <scope>NUCLEOTIDE SEQUENCE</scope>
    <source>
        <strain evidence="10">CGMCC 1.3617</strain>
    </source>
</reference>
<dbReference type="SUPFAM" id="SSF111369">
    <property type="entry name" value="HlyD-like secretion proteins"/>
    <property type="match status" value="1"/>
</dbReference>
<dbReference type="RefSeq" id="WP_188972459.1">
    <property type="nucleotide sequence ID" value="NZ_BMKW01000016.1"/>
</dbReference>
<evidence type="ECO:0000256" key="3">
    <source>
        <dbReference type="SAM" id="Coils"/>
    </source>
</evidence>
<reference evidence="10" key="2">
    <citation type="submission" date="2020-09" db="EMBL/GenBank/DDBJ databases">
        <authorList>
            <person name="Sun Q."/>
            <person name="Zhou Y."/>
        </authorList>
    </citation>
    <scope>NUCLEOTIDE SEQUENCE</scope>
    <source>
        <strain evidence="10">CGMCC 1.3617</strain>
    </source>
</reference>
<keyword evidence="5" id="KW-0732">Signal</keyword>
<dbReference type="Pfam" id="PF25876">
    <property type="entry name" value="HH_MFP_RND"/>
    <property type="match status" value="1"/>
</dbReference>
<comment type="similarity">
    <text evidence="2">Belongs to the membrane fusion protein (MFP) (TC 8.A.1) family.</text>
</comment>
<feature type="coiled-coil region" evidence="3">
    <location>
        <begin position="114"/>
        <end position="141"/>
    </location>
</feature>
<dbReference type="NCBIfam" id="TIGR01730">
    <property type="entry name" value="RND_mfp"/>
    <property type="match status" value="1"/>
</dbReference>
<gene>
    <name evidence="10" type="ORF">GCM10011320_52590</name>
</gene>
<sequence>MQGRCEQRSKRGRGVTLTVLCASAALALPLAACKEQAPPQQQSAMAPAVMVTRVARQPISQGAEFIGRVEAVDKVEIRARVTAFLVSRNFTEGDPVKAGDLLFTLEQPPFAAEVALRQAQLERAEAELRNASLQVARGRELVRTNNIPQSTLDERIAAEGEAKGSADAARAQLDLARIQFGYTEIRVPFDGRAGRSPISPGNLVGPDTGVLVTIVREDPIRVSFPVTQRELLRVRQAGTNLQQDGIRVRARLPDGALMDTNGRLEFIDVAANRSTDSVLVQAMLPNPNRLLTDGQAISVVIEAANPAEVIVIPQAALQVDQRGAFVLVVGADNKVEVKRVTTAPGPAGQVVITEGLEVGQLIIVEGSQRARPGQPVTPRDEPPPPAGAVPANAPRGG</sequence>
<dbReference type="InterPro" id="IPR058627">
    <property type="entry name" value="MdtA-like_C"/>
</dbReference>
<dbReference type="PANTHER" id="PTHR30158:SF3">
    <property type="entry name" value="MULTIDRUG EFFLUX PUMP SUBUNIT ACRA-RELATED"/>
    <property type="match status" value="1"/>
</dbReference>
<dbReference type="Gene3D" id="1.10.287.470">
    <property type="entry name" value="Helix hairpin bin"/>
    <property type="match status" value="1"/>
</dbReference>
<dbReference type="InterPro" id="IPR058624">
    <property type="entry name" value="MdtA-like_HH"/>
</dbReference>
<evidence type="ECO:0000313" key="10">
    <source>
        <dbReference type="EMBL" id="GGJ38469.1"/>
    </source>
</evidence>
<dbReference type="InterPro" id="IPR058626">
    <property type="entry name" value="MdtA-like_b-barrel"/>
</dbReference>
<keyword evidence="3" id="KW-0175">Coiled coil</keyword>
<dbReference type="Gene3D" id="2.40.30.170">
    <property type="match status" value="1"/>
</dbReference>
<protein>
    <submittedName>
        <fullName evidence="10">Hemolysin D</fullName>
    </submittedName>
</protein>
<name>A0A917NYY1_9PROT</name>
<proteinExistence type="inferred from homology"/>
<dbReference type="Pfam" id="PF25944">
    <property type="entry name" value="Beta-barrel_RND"/>
    <property type="match status" value="1"/>
</dbReference>
<feature type="domain" description="Multidrug resistance protein MdtA-like barrel-sandwich hybrid" evidence="7">
    <location>
        <begin position="74"/>
        <end position="205"/>
    </location>
</feature>
<comment type="caution">
    <text evidence="10">The sequence shown here is derived from an EMBL/GenBank/DDBJ whole genome shotgun (WGS) entry which is preliminary data.</text>
</comment>
<evidence type="ECO:0000256" key="5">
    <source>
        <dbReference type="SAM" id="SignalP"/>
    </source>
</evidence>
<dbReference type="InterPro" id="IPR058625">
    <property type="entry name" value="MdtA-like_BSH"/>
</dbReference>
<comment type="subcellular location">
    <subcellularLocation>
        <location evidence="1">Cell envelope</location>
    </subcellularLocation>
</comment>
<feature type="domain" description="Multidrug resistance protein MdtA-like C-terminal permuted SH3" evidence="9">
    <location>
        <begin position="309"/>
        <end position="369"/>
    </location>
</feature>
<feature type="compositionally biased region" description="Low complexity" evidence="4">
    <location>
        <begin position="388"/>
        <end position="397"/>
    </location>
</feature>
<dbReference type="GO" id="GO:0046677">
    <property type="term" value="P:response to antibiotic"/>
    <property type="evidence" value="ECO:0007669"/>
    <property type="project" value="TreeGrafter"/>
</dbReference>
<accession>A0A917NYY1</accession>
<dbReference type="Pfam" id="PF25967">
    <property type="entry name" value="RND-MFP_C"/>
    <property type="match status" value="1"/>
</dbReference>
<dbReference type="InterPro" id="IPR006143">
    <property type="entry name" value="RND_pump_MFP"/>
</dbReference>
<dbReference type="EMBL" id="BMKW01000016">
    <property type="protein sequence ID" value="GGJ38469.1"/>
    <property type="molecule type" value="Genomic_DNA"/>
</dbReference>
<evidence type="ECO:0000259" key="9">
    <source>
        <dbReference type="Pfam" id="PF25967"/>
    </source>
</evidence>
<dbReference type="AlphaFoldDB" id="A0A917NYY1"/>
<evidence type="ECO:0000256" key="1">
    <source>
        <dbReference type="ARBA" id="ARBA00004196"/>
    </source>
</evidence>
<evidence type="ECO:0000259" key="7">
    <source>
        <dbReference type="Pfam" id="PF25917"/>
    </source>
</evidence>
<dbReference type="GO" id="GO:0022857">
    <property type="term" value="F:transmembrane transporter activity"/>
    <property type="evidence" value="ECO:0007669"/>
    <property type="project" value="InterPro"/>
</dbReference>
<evidence type="ECO:0000313" key="11">
    <source>
        <dbReference type="Proteomes" id="UP000661507"/>
    </source>
</evidence>
<feature type="region of interest" description="Disordered" evidence="4">
    <location>
        <begin position="367"/>
        <end position="397"/>
    </location>
</feature>
<dbReference type="Gene3D" id="2.40.50.100">
    <property type="match status" value="1"/>
</dbReference>
<evidence type="ECO:0000256" key="2">
    <source>
        <dbReference type="ARBA" id="ARBA00009477"/>
    </source>
</evidence>
<evidence type="ECO:0000256" key="4">
    <source>
        <dbReference type="SAM" id="MobiDB-lite"/>
    </source>
</evidence>
<feature type="chain" id="PRO_5036768333" evidence="5">
    <location>
        <begin position="28"/>
        <end position="397"/>
    </location>
</feature>
<dbReference type="Gene3D" id="2.40.420.20">
    <property type="match status" value="1"/>
</dbReference>
<organism evidence="10 11">
    <name type="scientific">Neoroseomonas lacus</name>
    <dbReference type="NCBI Taxonomy" id="287609"/>
    <lineage>
        <taxon>Bacteria</taxon>
        <taxon>Pseudomonadati</taxon>
        <taxon>Pseudomonadota</taxon>
        <taxon>Alphaproteobacteria</taxon>
        <taxon>Acetobacterales</taxon>
        <taxon>Acetobacteraceae</taxon>
        <taxon>Neoroseomonas</taxon>
    </lineage>
</organism>
<feature type="signal peptide" evidence="5">
    <location>
        <begin position="1"/>
        <end position="27"/>
    </location>
</feature>
<dbReference type="Proteomes" id="UP000661507">
    <property type="component" value="Unassembled WGS sequence"/>
</dbReference>
<dbReference type="GO" id="GO:0005886">
    <property type="term" value="C:plasma membrane"/>
    <property type="evidence" value="ECO:0007669"/>
    <property type="project" value="TreeGrafter"/>
</dbReference>
<dbReference type="PANTHER" id="PTHR30158">
    <property type="entry name" value="ACRA/E-RELATED COMPONENT OF DRUG EFFLUX TRANSPORTER"/>
    <property type="match status" value="1"/>
</dbReference>
<evidence type="ECO:0000259" key="8">
    <source>
        <dbReference type="Pfam" id="PF25944"/>
    </source>
</evidence>
<feature type="domain" description="Multidrug resistance protein MdtA-like alpha-helical hairpin" evidence="6">
    <location>
        <begin position="117"/>
        <end position="183"/>
    </location>
</feature>
<evidence type="ECO:0000259" key="6">
    <source>
        <dbReference type="Pfam" id="PF25876"/>
    </source>
</evidence>